<accession>A0ABP0Q2T9</accession>
<dbReference type="Gene3D" id="3.40.50.11660">
    <property type="entry name" value="Glycosyl transferase family 10, C-terminal domain"/>
    <property type="match status" value="1"/>
</dbReference>
<keyword evidence="1" id="KW-0472">Membrane</keyword>
<evidence type="ECO:0000313" key="4">
    <source>
        <dbReference type="EMBL" id="CAK9081324.1"/>
    </source>
</evidence>
<keyword evidence="1" id="KW-0812">Transmembrane</keyword>
<evidence type="ECO:0000256" key="1">
    <source>
        <dbReference type="RuleBase" id="RU003832"/>
    </source>
</evidence>
<dbReference type="SUPFAM" id="SSF53756">
    <property type="entry name" value="UDP-Glycosyltransferase/glycogen phosphorylase"/>
    <property type="match status" value="1"/>
</dbReference>
<comment type="subcellular location">
    <subcellularLocation>
        <location evidence="1">Golgi apparatus</location>
        <location evidence="1">Golgi stack membrane</location>
        <topology evidence="1">Single-pass type II membrane protein</topology>
    </subcellularLocation>
</comment>
<dbReference type="EC" id="2.4.1.-" evidence="1"/>
<keyword evidence="1" id="KW-0328">Glycosyltransferase</keyword>
<dbReference type="EMBL" id="CAXAMN010023829">
    <property type="protein sequence ID" value="CAK9081324.1"/>
    <property type="molecule type" value="Genomic_DNA"/>
</dbReference>
<comment type="caution">
    <text evidence="4">The sequence shown here is derived from an EMBL/GenBank/DDBJ whole genome shotgun (WGS) entry which is preliminary data.</text>
</comment>
<keyword evidence="1" id="KW-0808">Transferase</keyword>
<evidence type="ECO:0000259" key="3">
    <source>
        <dbReference type="Pfam" id="PF00852"/>
    </source>
</evidence>
<keyword evidence="1" id="KW-0333">Golgi apparatus</keyword>
<gene>
    <name evidence="4" type="ORF">CCMP2556_LOCUS39801</name>
</gene>
<feature type="compositionally biased region" description="Acidic residues" evidence="2">
    <location>
        <begin position="406"/>
        <end position="418"/>
    </location>
</feature>
<dbReference type="InterPro" id="IPR055270">
    <property type="entry name" value="Glyco_tran_10_C"/>
</dbReference>
<dbReference type="Proteomes" id="UP001642484">
    <property type="component" value="Unassembled WGS sequence"/>
</dbReference>
<dbReference type="InterPro" id="IPR038577">
    <property type="entry name" value="GT10-like_C_sf"/>
</dbReference>
<feature type="domain" description="Fucosyltransferase C-terminal" evidence="3">
    <location>
        <begin position="180"/>
        <end position="230"/>
    </location>
</feature>
<sequence>MLAHIHQNLKHSDALSVLATHFGEADAKLQEALAHCGVLAVRLCSQAEIWLDVDLQHPPISAEAIKVLVVQEPPDVKSLSLEGFDLVLTWQDEHLKQLGRRAELFVPATPWLLPAEWDQFAIKKLALGFLRGSKCRTAGHQLRHKIWEEQRHLEHSMQVPLNFMEGGGVSREQRNMQFFSSFVLVIENSRHKNYFSEKLLDALLARCIPVYWGCTNIGEFFDVAGFVVVEGENVEEALHNVVLQANRLSPGLAELCQEAIERNYLEASRYAGDFGLRLQQDDTESVVSAGFVKNELPMPEELQGKLAESSEAMSALMSRGPESWTEGDTLRIHLLNTEGVAVGCGWRPKSGSVLDLDPNDFANDPDGFGKCERCFKAHDFPAHWGTEDQEVQVVPQDTDSSLDSGSDTDDSVDTESDLEGVDLPELLKAARVYFEQQKAGRKVQVVLLSGGTTHKPMPRDPHSGFQVYEAEGGARWLIREHKVPPEDVFEENWSLDTIANAFMLRTGFLDANVRLQLAAIYFIAIVHVGQRTQIQLAGLSCSS</sequence>
<keyword evidence="5" id="KW-1185">Reference proteome</keyword>
<comment type="similarity">
    <text evidence="1">Belongs to the glycosyltransferase 10 family.</text>
</comment>
<evidence type="ECO:0000313" key="5">
    <source>
        <dbReference type="Proteomes" id="UP001642484"/>
    </source>
</evidence>
<name>A0ABP0Q2T9_9DINO</name>
<feature type="region of interest" description="Disordered" evidence="2">
    <location>
        <begin position="395"/>
        <end position="418"/>
    </location>
</feature>
<protein>
    <recommendedName>
        <fullName evidence="1">Fucosyltransferase</fullName>
        <ecNumber evidence="1">2.4.1.-</ecNumber>
    </recommendedName>
</protein>
<reference evidence="4 5" key="1">
    <citation type="submission" date="2024-02" db="EMBL/GenBank/DDBJ databases">
        <authorList>
            <person name="Chen Y."/>
            <person name="Shah S."/>
            <person name="Dougan E. K."/>
            <person name="Thang M."/>
            <person name="Chan C."/>
        </authorList>
    </citation>
    <scope>NUCLEOTIDE SEQUENCE [LARGE SCALE GENOMIC DNA]</scope>
</reference>
<dbReference type="Pfam" id="PF00852">
    <property type="entry name" value="Glyco_transf_10"/>
    <property type="match status" value="1"/>
</dbReference>
<organism evidence="4 5">
    <name type="scientific">Durusdinium trenchii</name>
    <dbReference type="NCBI Taxonomy" id="1381693"/>
    <lineage>
        <taxon>Eukaryota</taxon>
        <taxon>Sar</taxon>
        <taxon>Alveolata</taxon>
        <taxon>Dinophyceae</taxon>
        <taxon>Suessiales</taxon>
        <taxon>Symbiodiniaceae</taxon>
        <taxon>Durusdinium</taxon>
    </lineage>
</organism>
<evidence type="ECO:0000256" key="2">
    <source>
        <dbReference type="SAM" id="MobiDB-lite"/>
    </source>
</evidence>
<proteinExistence type="inferred from homology"/>